<dbReference type="InterPro" id="IPR036849">
    <property type="entry name" value="Enolase-like_C_sf"/>
</dbReference>
<dbReference type="PANTHER" id="PTHR48080">
    <property type="entry name" value="D-GALACTONATE DEHYDRATASE-RELATED"/>
    <property type="match status" value="1"/>
</dbReference>
<comment type="caution">
    <text evidence="5">The sequence shown here is derived from an EMBL/GenBank/DDBJ whole genome shotgun (WGS) entry which is preliminary data.</text>
</comment>
<name>A0A9W9ESR3_9EURO</name>
<dbReference type="EMBL" id="JAPQKH010000007">
    <property type="protein sequence ID" value="KAJ5087276.1"/>
    <property type="molecule type" value="Genomic_DNA"/>
</dbReference>
<dbReference type="InterPro" id="IPR013341">
    <property type="entry name" value="Mandelate_racemase_N_dom"/>
</dbReference>
<protein>
    <submittedName>
        <fullName evidence="5">Enolase C-terminal domain-like protein</fullName>
    </submittedName>
</protein>
<evidence type="ECO:0000313" key="6">
    <source>
        <dbReference type="Proteomes" id="UP001149165"/>
    </source>
</evidence>
<dbReference type="PANTHER" id="PTHR48080:SF3">
    <property type="entry name" value="ENOLASE SUPERFAMILY MEMBER DDB_G0284701"/>
    <property type="match status" value="1"/>
</dbReference>
<dbReference type="SFLD" id="SFLDG00180">
    <property type="entry name" value="muconate_cycloisomerase"/>
    <property type="match status" value="1"/>
</dbReference>
<gene>
    <name evidence="5" type="ORF">N7456_010892</name>
</gene>
<evidence type="ECO:0000259" key="4">
    <source>
        <dbReference type="SMART" id="SM00922"/>
    </source>
</evidence>
<dbReference type="SUPFAM" id="SSF54826">
    <property type="entry name" value="Enolase N-terminal domain-like"/>
    <property type="match status" value="1"/>
</dbReference>
<accession>A0A9W9ESR3</accession>
<organism evidence="5 6">
    <name type="scientific">Penicillium angulare</name>
    <dbReference type="NCBI Taxonomy" id="116970"/>
    <lineage>
        <taxon>Eukaryota</taxon>
        <taxon>Fungi</taxon>
        <taxon>Dikarya</taxon>
        <taxon>Ascomycota</taxon>
        <taxon>Pezizomycotina</taxon>
        <taxon>Eurotiomycetes</taxon>
        <taxon>Eurotiomycetidae</taxon>
        <taxon>Eurotiales</taxon>
        <taxon>Aspergillaceae</taxon>
        <taxon>Penicillium</taxon>
    </lineage>
</organism>
<dbReference type="Pfam" id="PF02746">
    <property type="entry name" value="MR_MLE_N"/>
    <property type="match status" value="1"/>
</dbReference>
<dbReference type="InterPro" id="IPR013342">
    <property type="entry name" value="Mandelate_racemase_C"/>
</dbReference>
<dbReference type="Proteomes" id="UP001149165">
    <property type="component" value="Unassembled WGS sequence"/>
</dbReference>
<evidence type="ECO:0000313" key="5">
    <source>
        <dbReference type="EMBL" id="KAJ5087276.1"/>
    </source>
</evidence>
<reference evidence="5" key="2">
    <citation type="journal article" date="2023" name="IMA Fungus">
        <title>Comparative genomic study of the Penicillium genus elucidates a diverse pangenome and 15 lateral gene transfer events.</title>
        <authorList>
            <person name="Petersen C."/>
            <person name="Sorensen T."/>
            <person name="Nielsen M.R."/>
            <person name="Sondergaard T.E."/>
            <person name="Sorensen J.L."/>
            <person name="Fitzpatrick D.A."/>
            <person name="Frisvad J.C."/>
            <person name="Nielsen K.L."/>
        </authorList>
    </citation>
    <scope>NUCLEOTIDE SEQUENCE</scope>
    <source>
        <strain evidence="5">IBT 30069</strain>
    </source>
</reference>
<keyword evidence="6" id="KW-1185">Reference proteome</keyword>
<dbReference type="Gene3D" id="3.30.390.10">
    <property type="entry name" value="Enolase-like, N-terminal domain"/>
    <property type="match status" value="1"/>
</dbReference>
<comment type="similarity">
    <text evidence="2">Belongs to the mandelate racemase/muconate lactonizing enzyme family.</text>
</comment>
<feature type="domain" description="Mandelate racemase/muconate lactonizing enzyme C-terminal" evidence="4">
    <location>
        <begin position="144"/>
        <end position="240"/>
    </location>
</feature>
<dbReference type="SUPFAM" id="SSF51604">
    <property type="entry name" value="Enolase C-terminal domain-like"/>
    <property type="match status" value="1"/>
</dbReference>
<keyword evidence="3" id="KW-0479">Metal-binding</keyword>
<dbReference type="SMART" id="SM00922">
    <property type="entry name" value="MR_MLE"/>
    <property type="match status" value="1"/>
</dbReference>
<comment type="cofactor">
    <cofactor evidence="1">
        <name>Mg(2+)</name>
        <dbReference type="ChEBI" id="CHEBI:18420"/>
    </cofactor>
</comment>
<dbReference type="InterPro" id="IPR029017">
    <property type="entry name" value="Enolase-like_N"/>
</dbReference>
<dbReference type="InterPro" id="IPR034593">
    <property type="entry name" value="DgoD-like"/>
</dbReference>
<dbReference type="AlphaFoldDB" id="A0A9W9ESR3"/>
<sequence>MRITELTVFTYKAHYNYGTYSMSGGRVNDGEPSLVIRIRTDAGIEGWAENAPLGSDYLPSSFTGELAALKELAPNIIGLDPRSPAIISGILDRAMMSGIAAKSIIDMACWDILGKSVGLPTHVLLGGCLTKEPPAFCVVGLGEPEVGVKKALEEANKGVVAMQLKAGDDPVTDARRISAIRNALPDHVIIFPDANSGWTLEQALTYCRVLEKENAALIPLEQPCRTMADSIEVGRRTGVPIILDECIFTMADLAAAHAGGATGINLKISRVGGFTKARILRDAAVGLDMMVTIDDSWGCSLTTGQNLQMAASTRPDRLRAVDCYCEWTNPMIADAPRMQQHNGRVVVPDTPGNGFGVVDESFLGEPLFTLSA</sequence>
<proteinExistence type="inferred from homology"/>
<dbReference type="Pfam" id="PF13378">
    <property type="entry name" value="MR_MLE_C"/>
    <property type="match status" value="1"/>
</dbReference>
<dbReference type="InterPro" id="IPR029065">
    <property type="entry name" value="Enolase_C-like"/>
</dbReference>
<dbReference type="SFLD" id="SFLDS00001">
    <property type="entry name" value="Enolase"/>
    <property type="match status" value="1"/>
</dbReference>
<evidence type="ECO:0000256" key="1">
    <source>
        <dbReference type="ARBA" id="ARBA00001946"/>
    </source>
</evidence>
<evidence type="ECO:0000256" key="2">
    <source>
        <dbReference type="ARBA" id="ARBA00008031"/>
    </source>
</evidence>
<reference evidence="5" key="1">
    <citation type="submission" date="2022-11" db="EMBL/GenBank/DDBJ databases">
        <authorList>
            <person name="Petersen C."/>
        </authorList>
    </citation>
    <scope>NUCLEOTIDE SEQUENCE</scope>
    <source>
        <strain evidence="5">IBT 30069</strain>
    </source>
</reference>
<dbReference type="Gene3D" id="3.20.20.120">
    <property type="entry name" value="Enolase-like C-terminal domain"/>
    <property type="match status" value="1"/>
</dbReference>
<dbReference type="OrthoDB" id="2943660at2759"/>
<evidence type="ECO:0000256" key="3">
    <source>
        <dbReference type="ARBA" id="ARBA00022723"/>
    </source>
</evidence>
<dbReference type="GO" id="GO:0046872">
    <property type="term" value="F:metal ion binding"/>
    <property type="evidence" value="ECO:0007669"/>
    <property type="project" value="UniProtKB-KW"/>
</dbReference>